<dbReference type="RefSeq" id="WP_161704036.1">
    <property type="nucleotide sequence ID" value="NZ_JAAAMU010000022.1"/>
</dbReference>
<feature type="transmembrane region" description="Helical" evidence="7">
    <location>
        <begin position="143"/>
        <end position="162"/>
    </location>
</feature>
<accession>A0A7X4YUC2</accession>
<name>A0A7X4YUC2_9BACL</name>
<dbReference type="Pfam" id="PF00528">
    <property type="entry name" value="BPD_transp_1"/>
    <property type="match status" value="1"/>
</dbReference>
<evidence type="ECO:0000256" key="2">
    <source>
        <dbReference type="ARBA" id="ARBA00022448"/>
    </source>
</evidence>
<sequence length="277" mass="31209">MQLKGFRISTLALHLVLILGACVMALPFVWMVLSALKDLSQVFIVPPKWIPSPFVWSNFKDSLTALPFGRAYFNSFYINVIVVLSQLLTCSMAAYAFAKIRFPMREPLFLMFLATMMVPGQVTIIPLYLIMKNIGWLDSHLSIIVPSALLNAFGVFLLRQFFKGIPKEMEEAAIVDGANRWTIYLRIMLPLIKPALSALGIFTFLGMWNNFFNPLIFLNSPDKFTVPMMLNLYRGMYATDWTLMMAGASIALIPVLLVYIVGQRYIIEGVTLSGIKG</sequence>
<evidence type="ECO:0000259" key="8">
    <source>
        <dbReference type="PROSITE" id="PS50928"/>
    </source>
</evidence>
<dbReference type="PANTHER" id="PTHR43744:SF12">
    <property type="entry name" value="ABC TRANSPORTER PERMEASE PROTEIN MG189-RELATED"/>
    <property type="match status" value="1"/>
</dbReference>
<evidence type="ECO:0000313" key="9">
    <source>
        <dbReference type="EMBL" id="NBC72740.1"/>
    </source>
</evidence>
<keyword evidence="6 7" id="KW-0472">Membrane</keyword>
<keyword evidence="5 7" id="KW-1133">Transmembrane helix</keyword>
<comment type="similarity">
    <text evidence="7">Belongs to the binding-protein-dependent transport system permease family.</text>
</comment>
<dbReference type="GO" id="GO:0055085">
    <property type="term" value="P:transmembrane transport"/>
    <property type="evidence" value="ECO:0007669"/>
    <property type="project" value="InterPro"/>
</dbReference>
<dbReference type="InterPro" id="IPR035906">
    <property type="entry name" value="MetI-like_sf"/>
</dbReference>
<dbReference type="Proteomes" id="UP000558113">
    <property type="component" value="Unassembled WGS sequence"/>
</dbReference>
<protein>
    <submittedName>
        <fullName evidence="9">ABC transporter permease subunit</fullName>
    </submittedName>
</protein>
<evidence type="ECO:0000256" key="4">
    <source>
        <dbReference type="ARBA" id="ARBA00022692"/>
    </source>
</evidence>
<evidence type="ECO:0000256" key="6">
    <source>
        <dbReference type="ARBA" id="ARBA00023136"/>
    </source>
</evidence>
<feature type="transmembrane region" description="Helical" evidence="7">
    <location>
        <begin position="76"/>
        <end position="97"/>
    </location>
</feature>
<feature type="transmembrane region" description="Helical" evidence="7">
    <location>
        <begin position="109"/>
        <end position="131"/>
    </location>
</feature>
<feature type="transmembrane region" description="Helical" evidence="7">
    <location>
        <begin position="241"/>
        <end position="262"/>
    </location>
</feature>
<dbReference type="CDD" id="cd06261">
    <property type="entry name" value="TM_PBP2"/>
    <property type="match status" value="1"/>
</dbReference>
<dbReference type="SUPFAM" id="SSF161098">
    <property type="entry name" value="MetI-like"/>
    <property type="match status" value="1"/>
</dbReference>
<feature type="domain" description="ABC transmembrane type-1" evidence="8">
    <location>
        <begin position="72"/>
        <end position="262"/>
    </location>
</feature>
<dbReference type="PANTHER" id="PTHR43744">
    <property type="entry name" value="ABC TRANSPORTER PERMEASE PROTEIN MG189-RELATED-RELATED"/>
    <property type="match status" value="1"/>
</dbReference>
<proteinExistence type="inferred from homology"/>
<dbReference type="Gene3D" id="1.10.3720.10">
    <property type="entry name" value="MetI-like"/>
    <property type="match status" value="1"/>
</dbReference>
<dbReference type="PROSITE" id="PS50928">
    <property type="entry name" value="ABC_TM1"/>
    <property type="match status" value="1"/>
</dbReference>
<dbReference type="PROSITE" id="PS51257">
    <property type="entry name" value="PROKAR_LIPOPROTEIN"/>
    <property type="match status" value="1"/>
</dbReference>
<feature type="transmembrane region" description="Helical" evidence="7">
    <location>
        <begin position="183"/>
        <end position="208"/>
    </location>
</feature>
<dbReference type="GO" id="GO:0005886">
    <property type="term" value="C:plasma membrane"/>
    <property type="evidence" value="ECO:0007669"/>
    <property type="project" value="UniProtKB-SubCell"/>
</dbReference>
<organism evidence="9 10">
    <name type="scientific">Paenibacillus sacheonensis</name>
    <dbReference type="NCBI Taxonomy" id="742054"/>
    <lineage>
        <taxon>Bacteria</taxon>
        <taxon>Bacillati</taxon>
        <taxon>Bacillota</taxon>
        <taxon>Bacilli</taxon>
        <taxon>Bacillales</taxon>
        <taxon>Paenibacillaceae</taxon>
        <taxon>Paenibacillus</taxon>
    </lineage>
</organism>
<comment type="caution">
    <text evidence="9">The sequence shown here is derived from an EMBL/GenBank/DDBJ whole genome shotgun (WGS) entry which is preliminary data.</text>
</comment>
<dbReference type="AlphaFoldDB" id="A0A7X4YUC2"/>
<evidence type="ECO:0000256" key="1">
    <source>
        <dbReference type="ARBA" id="ARBA00004651"/>
    </source>
</evidence>
<keyword evidence="2 7" id="KW-0813">Transport</keyword>
<gene>
    <name evidence="9" type="ORF">GT003_27465</name>
</gene>
<evidence type="ECO:0000256" key="7">
    <source>
        <dbReference type="RuleBase" id="RU363032"/>
    </source>
</evidence>
<keyword evidence="10" id="KW-1185">Reference proteome</keyword>
<comment type="subcellular location">
    <subcellularLocation>
        <location evidence="1 7">Cell membrane</location>
        <topology evidence="1 7">Multi-pass membrane protein</topology>
    </subcellularLocation>
</comment>
<reference evidence="9 10" key="1">
    <citation type="submission" date="2020-01" db="EMBL/GenBank/DDBJ databases">
        <title>Paenibacillus soybeanensis sp. nov. isolated from the nodules of soybean (Glycine max(L.) Merr).</title>
        <authorList>
            <person name="Wang H."/>
        </authorList>
    </citation>
    <scope>NUCLEOTIDE SEQUENCE [LARGE SCALE GENOMIC DNA]</scope>
    <source>
        <strain evidence="9 10">DSM 23054</strain>
    </source>
</reference>
<keyword evidence="3" id="KW-1003">Cell membrane</keyword>
<dbReference type="OrthoDB" id="9771544at2"/>
<evidence type="ECO:0000313" key="10">
    <source>
        <dbReference type="Proteomes" id="UP000558113"/>
    </source>
</evidence>
<feature type="transmembrane region" description="Helical" evidence="7">
    <location>
        <begin position="12"/>
        <end position="33"/>
    </location>
</feature>
<keyword evidence="4 7" id="KW-0812">Transmembrane</keyword>
<dbReference type="InterPro" id="IPR000515">
    <property type="entry name" value="MetI-like"/>
</dbReference>
<evidence type="ECO:0000256" key="5">
    <source>
        <dbReference type="ARBA" id="ARBA00022989"/>
    </source>
</evidence>
<evidence type="ECO:0000256" key="3">
    <source>
        <dbReference type="ARBA" id="ARBA00022475"/>
    </source>
</evidence>
<dbReference type="EMBL" id="JAAAMU010000022">
    <property type="protein sequence ID" value="NBC72740.1"/>
    <property type="molecule type" value="Genomic_DNA"/>
</dbReference>